<evidence type="ECO:0000256" key="9">
    <source>
        <dbReference type="ARBA" id="ARBA00022989"/>
    </source>
</evidence>
<dbReference type="InterPro" id="IPR013783">
    <property type="entry name" value="Ig-like_fold"/>
</dbReference>
<evidence type="ECO:0000256" key="5">
    <source>
        <dbReference type="ARBA" id="ARBA00022729"/>
    </source>
</evidence>
<dbReference type="VEuPathDB" id="VectorBase:LLONM1_010540"/>
<evidence type="ECO:0000313" key="18">
    <source>
        <dbReference type="EnsemblMetazoa" id="LLOJ000133-PA"/>
    </source>
</evidence>
<dbReference type="GO" id="GO:0004725">
    <property type="term" value="F:protein tyrosine phosphatase activity"/>
    <property type="evidence" value="ECO:0007669"/>
    <property type="project" value="UniProtKB-EC"/>
</dbReference>
<sequence length="213" mass="23761">MQCKATGNPSPKLYWLKDAKRVDMTNPRYILNDGGDLQINNSEEDDMGKYECVAENSVGTEHSKPTVLYVKVRRVPPQFSRRPEALSEVMLGSNLTLTCVAVGSPMPYVKWRKGDQELTPDDQLPIGRNILELTNIQHSANYTCIAASTLGIIDAPAIVKVQSPTEVSISEVTATSVRLEWSYKGPEDLQYYVIQYKPKNANQNPNRNSTSIL</sequence>
<dbReference type="CDD" id="cd00063">
    <property type="entry name" value="FN3"/>
    <property type="match status" value="1"/>
</dbReference>
<dbReference type="InterPro" id="IPR036179">
    <property type="entry name" value="Ig-like_dom_sf"/>
</dbReference>
<dbReference type="SMART" id="SM00408">
    <property type="entry name" value="IGc2"/>
    <property type="match status" value="2"/>
</dbReference>
<keyword evidence="11" id="KW-1015">Disulfide bond</keyword>
<name>A0A1B0C8C1_LUTLO</name>
<feature type="domain" description="Ig-like" evidence="16">
    <location>
        <begin position="77"/>
        <end position="170"/>
    </location>
</feature>
<dbReference type="GO" id="GO:0098632">
    <property type="term" value="F:cell-cell adhesion mediator activity"/>
    <property type="evidence" value="ECO:0007669"/>
    <property type="project" value="TreeGrafter"/>
</dbReference>
<evidence type="ECO:0000256" key="3">
    <source>
        <dbReference type="ARBA" id="ARBA00013064"/>
    </source>
</evidence>
<comment type="subcellular location">
    <subcellularLocation>
        <location evidence="1">Membrane</location>
        <topology evidence="1">Single-pass membrane protein</topology>
    </subcellularLocation>
</comment>
<feature type="domain" description="Ig-like" evidence="16">
    <location>
        <begin position="1"/>
        <end position="68"/>
    </location>
</feature>
<keyword evidence="13" id="KW-0325">Glycoprotein</keyword>
<feature type="domain" description="Fibronectin type-III" evidence="17">
    <location>
        <begin position="163"/>
        <end position="213"/>
    </location>
</feature>
<keyword evidence="12" id="KW-0675">Receptor</keyword>
<keyword evidence="6" id="KW-0677">Repeat</keyword>
<dbReference type="EMBL" id="AJWK01000370">
    <property type="status" value="NOT_ANNOTATED_CDS"/>
    <property type="molecule type" value="Genomic_DNA"/>
</dbReference>
<keyword evidence="14" id="KW-0393">Immunoglobulin domain</keyword>
<dbReference type="InterPro" id="IPR003598">
    <property type="entry name" value="Ig_sub2"/>
</dbReference>
<dbReference type="FunFam" id="2.60.40.10:FF:000032">
    <property type="entry name" value="palladin isoform X1"/>
    <property type="match status" value="1"/>
</dbReference>
<dbReference type="InterPro" id="IPR036116">
    <property type="entry name" value="FN3_sf"/>
</dbReference>
<proteinExistence type="inferred from homology"/>
<keyword evidence="8" id="KW-0904">Protein phosphatase</keyword>
<dbReference type="FunFam" id="2.60.40.10:FF:000010">
    <property type="entry name" value="receptor-type tyrosine-protein phosphatase delta isoform X1"/>
    <property type="match status" value="1"/>
</dbReference>
<accession>A0A1B0C8C1</accession>
<evidence type="ECO:0000256" key="7">
    <source>
        <dbReference type="ARBA" id="ARBA00022801"/>
    </source>
</evidence>
<keyword evidence="9" id="KW-1133">Transmembrane helix</keyword>
<dbReference type="EnsemblMetazoa" id="LLOJ000133-RA">
    <property type="protein sequence ID" value="LLOJ000133-PA"/>
    <property type="gene ID" value="LLOJ000133"/>
</dbReference>
<dbReference type="InterPro" id="IPR007110">
    <property type="entry name" value="Ig-like_dom"/>
</dbReference>
<evidence type="ECO:0000256" key="15">
    <source>
        <dbReference type="ARBA" id="ARBA00051722"/>
    </source>
</evidence>
<evidence type="ECO:0000256" key="10">
    <source>
        <dbReference type="ARBA" id="ARBA00023136"/>
    </source>
</evidence>
<dbReference type="GO" id="GO:0007156">
    <property type="term" value="P:homophilic cell adhesion via plasma membrane adhesion molecules"/>
    <property type="evidence" value="ECO:0007669"/>
    <property type="project" value="TreeGrafter"/>
</dbReference>
<dbReference type="PROSITE" id="PS50835">
    <property type="entry name" value="IG_LIKE"/>
    <property type="match status" value="2"/>
</dbReference>
<keyword evidence="4" id="KW-0812">Transmembrane</keyword>
<dbReference type="SUPFAM" id="SSF49265">
    <property type="entry name" value="Fibronectin type III"/>
    <property type="match status" value="1"/>
</dbReference>
<dbReference type="PROSITE" id="PS50853">
    <property type="entry name" value="FN3"/>
    <property type="match status" value="1"/>
</dbReference>
<keyword evidence="10" id="KW-0472">Membrane</keyword>
<evidence type="ECO:0000256" key="13">
    <source>
        <dbReference type="ARBA" id="ARBA00023180"/>
    </source>
</evidence>
<dbReference type="Pfam" id="PF13927">
    <property type="entry name" value="Ig_3"/>
    <property type="match status" value="1"/>
</dbReference>
<evidence type="ECO:0000256" key="8">
    <source>
        <dbReference type="ARBA" id="ARBA00022912"/>
    </source>
</evidence>
<protein>
    <recommendedName>
        <fullName evidence="3">protein-tyrosine-phosphatase</fullName>
        <ecNumber evidence="3">3.1.3.48</ecNumber>
    </recommendedName>
</protein>
<evidence type="ECO:0000259" key="17">
    <source>
        <dbReference type="PROSITE" id="PS50853"/>
    </source>
</evidence>
<dbReference type="GO" id="GO:0070593">
    <property type="term" value="P:dendrite self-avoidance"/>
    <property type="evidence" value="ECO:0007669"/>
    <property type="project" value="TreeGrafter"/>
</dbReference>
<evidence type="ECO:0000256" key="2">
    <source>
        <dbReference type="ARBA" id="ARBA00010504"/>
    </source>
</evidence>
<dbReference type="Pfam" id="PF00041">
    <property type="entry name" value="fn3"/>
    <property type="match status" value="1"/>
</dbReference>
<evidence type="ECO:0000313" key="19">
    <source>
        <dbReference type="Proteomes" id="UP000092461"/>
    </source>
</evidence>
<dbReference type="SUPFAM" id="SSF48726">
    <property type="entry name" value="Immunoglobulin"/>
    <property type="match status" value="2"/>
</dbReference>
<keyword evidence="19" id="KW-1185">Reference proteome</keyword>
<organism evidence="18 19">
    <name type="scientific">Lutzomyia longipalpis</name>
    <name type="common">Sand fly</name>
    <dbReference type="NCBI Taxonomy" id="7200"/>
    <lineage>
        <taxon>Eukaryota</taxon>
        <taxon>Metazoa</taxon>
        <taxon>Ecdysozoa</taxon>
        <taxon>Arthropoda</taxon>
        <taxon>Hexapoda</taxon>
        <taxon>Insecta</taxon>
        <taxon>Pterygota</taxon>
        <taxon>Neoptera</taxon>
        <taxon>Endopterygota</taxon>
        <taxon>Diptera</taxon>
        <taxon>Nematocera</taxon>
        <taxon>Psychodoidea</taxon>
        <taxon>Psychodidae</taxon>
        <taxon>Lutzomyia</taxon>
        <taxon>Lutzomyia</taxon>
    </lineage>
</organism>
<dbReference type="AlphaFoldDB" id="A0A1B0C8C1"/>
<evidence type="ECO:0000256" key="14">
    <source>
        <dbReference type="ARBA" id="ARBA00023319"/>
    </source>
</evidence>
<dbReference type="EC" id="3.1.3.48" evidence="3"/>
<dbReference type="GO" id="GO:0005886">
    <property type="term" value="C:plasma membrane"/>
    <property type="evidence" value="ECO:0007669"/>
    <property type="project" value="TreeGrafter"/>
</dbReference>
<dbReference type="SMART" id="SM00409">
    <property type="entry name" value="IG"/>
    <property type="match status" value="2"/>
</dbReference>
<dbReference type="GO" id="GO:0007411">
    <property type="term" value="P:axon guidance"/>
    <property type="evidence" value="ECO:0007669"/>
    <property type="project" value="TreeGrafter"/>
</dbReference>
<dbReference type="Proteomes" id="UP000092461">
    <property type="component" value="Unassembled WGS sequence"/>
</dbReference>
<evidence type="ECO:0000256" key="4">
    <source>
        <dbReference type="ARBA" id="ARBA00022692"/>
    </source>
</evidence>
<reference evidence="18" key="1">
    <citation type="submission" date="2020-05" db="UniProtKB">
        <authorList>
            <consortium name="EnsemblMetazoa"/>
        </authorList>
    </citation>
    <scope>IDENTIFICATION</scope>
    <source>
        <strain evidence="18">Jacobina</strain>
    </source>
</reference>
<evidence type="ECO:0000256" key="12">
    <source>
        <dbReference type="ARBA" id="ARBA00023170"/>
    </source>
</evidence>
<dbReference type="InterPro" id="IPR013098">
    <property type="entry name" value="Ig_I-set"/>
</dbReference>
<dbReference type="EMBL" id="AJWK01000372">
    <property type="status" value="NOT_ANNOTATED_CDS"/>
    <property type="molecule type" value="Genomic_DNA"/>
</dbReference>
<dbReference type="InterPro" id="IPR003599">
    <property type="entry name" value="Ig_sub"/>
</dbReference>
<evidence type="ECO:0000256" key="11">
    <source>
        <dbReference type="ARBA" id="ARBA00023157"/>
    </source>
</evidence>
<dbReference type="InterPro" id="IPR003961">
    <property type="entry name" value="FN3_dom"/>
</dbReference>
<keyword evidence="7" id="KW-0378">Hydrolase</keyword>
<dbReference type="Pfam" id="PF07679">
    <property type="entry name" value="I-set"/>
    <property type="match status" value="1"/>
</dbReference>
<dbReference type="VEuPathDB" id="VectorBase:LLOJ000133"/>
<dbReference type="PANTHER" id="PTHR10075">
    <property type="entry name" value="BASIGIN RELATED"/>
    <property type="match status" value="1"/>
</dbReference>
<evidence type="ECO:0000256" key="6">
    <source>
        <dbReference type="ARBA" id="ARBA00022737"/>
    </source>
</evidence>
<dbReference type="PANTHER" id="PTHR10075:SF100">
    <property type="entry name" value="FASCICLIN-2"/>
    <property type="match status" value="1"/>
</dbReference>
<dbReference type="EMBL" id="AJWK01000371">
    <property type="status" value="NOT_ANNOTATED_CDS"/>
    <property type="molecule type" value="Genomic_DNA"/>
</dbReference>
<dbReference type="Gene3D" id="2.60.40.10">
    <property type="entry name" value="Immunoglobulins"/>
    <property type="match status" value="3"/>
</dbReference>
<comment type="similarity">
    <text evidence="2">Belongs to the protein-tyrosine phosphatase family. Receptor class 2A subfamily.</text>
</comment>
<evidence type="ECO:0000259" key="16">
    <source>
        <dbReference type="PROSITE" id="PS50835"/>
    </source>
</evidence>
<dbReference type="GO" id="GO:0030424">
    <property type="term" value="C:axon"/>
    <property type="evidence" value="ECO:0007669"/>
    <property type="project" value="TreeGrafter"/>
</dbReference>
<evidence type="ECO:0000256" key="1">
    <source>
        <dbReference type="ARBA" id="ARBA00004167"/>
    </source>
</evidence>
<comment type="catalytic activity">
    <reaction evidence="15">
        <text>O-phospho-L-tyrosyl-[protein] + H2O = L-tyrosyl-[protein] + phosphate</text>
        <dbReference type="Rhea" id="RHEA:10684"/>
        <dbReference type="Rhea" id="RHEA-COMP:10136"/>
        <dbReference type="Rhea" id="RHEA-COMP:20101"/>
        <dbReference type="ChEBI" id="CHEBI:15377"/>
        <dbReference type="ChEBI" id="CHEBI:43474"/>
        <dbReference type="ChEBI" id="CHEBI:46858"/>
        <dbReference type="ChEBI" id="CHEBI:61978"/>
        <dbReference type="EC" id="3.1.3.48"/>
    </reaction>
</comment>
<keyword evidence="5" id="KW-0732">Signal</keyword>